<dbReference type="RefSeq" id="WP_346754473.1">
    <property type="nucleotide sequence ID" value="NZ_JAUJEA010000011.1"/>
</dbReference>
<dbReference type="InterPro" id="IPR007922">
    <property type="entry name" value="DciA-like"/>
</dbReference>
<dbReference type="PANTHER" id="PTHR36456">
    <property type="entry name" value="UPF0232 PROTEIN SCO3875"/>
    <property type="match status" value="1"/>
</dbReference>
<dbReference type="Proteomes" id="UP001172082">
    <property type="component" value="Unassembled WGS sequence"/>
</dbReference>
<accession>A0ABT8KYG8</accession>
<dbReference type="Pfam" id="PF05258">
    <property type="entry name" value="DciA"/>
    <property type="match status" value="1"/>
</dbReference>
<keyword evidence="2" id="KW-1185">Reference proteome</keyword>
<organism evidence="1 2">
    <name type="scientific">Splendidivirga corallicola</name>
    <dbReference type="NCBI Taxonomy" id="3051826"/>
    <lineage>
        <taxon>Bacteria</taxon>
        <taxon>Pseudomonadati</taxon>
        <taxon>Bacteroidota</taxon>
        <taxon>Cytophagia</taxon>
        <taxon>Cytophagales</taxon>
        <taxon>Splendidivirgaceae</taxon>
        <taxon>Splendidivirga</taxon>
    </lineage>
</organism>
<reference evidence="1" key="1">
    <citation type="submission" date="2023-06" db="EMBL/GenBank/DDBJ databases">
        <title>Genomic of Parafulvivirga corallium.</title>
        <authorList>
            <person name="Wang G."/>
        </authorList>
    </citation>
    <scope>NUCLEOTIDE SEQUENCE</scope>
    <source>
        <strain evidence="1">BMA10</strain>
    </source>
</reference>
<name>A0ABT8KYG8_9BACT</name>
<gene>
    <name evidence="1" type="ORF">QQ008_23860</name>
</gene>
<proteinExistence type="predicted"/>
<protein>
    <submittedName>
        <fullName evidence="1">DUF721 domain-containing protein</fullName>
    </submittedName>
</protein>
<sequence length="106" mass="12321">MSFQKKKDFTARKSDIATVGEAFQDLLKAYKLNGKFDEKRIVASWPSLMGNTIAKRTDKVYMKDRKLYVKLNSAPLKQELIISRAKIIEIFRKEFGKEAIEDIVLY</sequence>
<dbReference type="EMBL" id="JAUJEA010000011">
    <property type="protein sequence ID" value="MDN5204450.1"/>
    <property type="molecule type" value="Genomic_DNA"/>
</dbReference>
<evidence type="ECO:0000313" key="1">
    <source>
        <dbReference type="EMBL" id="MDN5204450.1"/>
    </source>
</evidence>
<comment type="caution">
    <text evidence="1">The sequence shown here is derived from an EMBL/GenBank/DDBJ whole genome shotgun (WGS) entry which is preliminary data.</text>
</comment>
<dbReference type="PANTHER" id="PTHR36456:SF1">
    <property type="entry name" value="UPF0232 PROTEIN SCO3875"/>
    <property type="match status" value="1"/>
</dbReference>
<evidence type="ECO:0000313" key="2">
    <source>
        <dbReference type="Proteomes" id="UP001172082"/>
    </source>
</evidence>